<keyword evidence="2" id="KW-1133">Transmembrane helix</keyword>
<evidence type="ECO:0000256" key="1">
    <source>
        <dbReference type="SAM" id="MobiDB-lite"/>
    </source>
</evidence>
<protein>
    <recommendedName>
        <fullName evidence="6">Conjugal transfer protein</fullName>
    </recommendedName>
</protein>
<feature type="signal peptide" evidence="3">
    <location>
        <begin position="1"/>
        <end position="40"/>
    </location>
</feature>
<sequence length="801" mass="80746">MSPAPALSRPLVPHAARRLLTALLSALVLVAMLMLSPASAAPATGAAAGDAWSGPAVRGADVSTDDEVAAQVTLTVNSLAPEVVSTGEDVTISGTITNGTDQALTDATLVVQMQSRTEMTTTGLASWLADEHDTPLATVALQTLEEEIAPGAERDFRVTVSSDDLPLTDTEQWGPRGVQVALTQGYTTLTEDRTILLWNPGVRVSPTRVTAFVPVTASPEELVALTAATPATPEERAAAPSASATPTAGASAGAAAEGGSDPGGAEAAAGAAGSATDNAEGAGDTADGSDTANADSGRAEARSSDADAAQTLAALRERVLGLLELADDGVVLAVDPALLTALGLDATAQATASPSPAAEAEQPDGTDADRLRHALAAALEAGDVVALPWADADLSALAHLGEHGLIDSALERAADSATAQAGAGTSVVWSAGALDGAMLALLPDSVTTVVAAPGDVPVAVDLTYTPSGTMTLDGRTVLIPEERLSAAAGGSLVTDQGDADLSDLDAVQLLRGETAVLTRQAPALSRDMVVAVSREDAARTDPEVLRKRLSALTNSTWTQAQDLGSLLDSAADSATTGAEAARVALPDSATGEGEVTAMTLSAARAAATRLDSVASILSDPAAVLGVSPDVVALSTSAAWRTDEAACTAMINQARAHGEAVTRGLAAAPSSTINLIASAADLPVRIVSSLDQDVTVTVHLESSSTRLQISDDVTVTVPAHGQTTASVPVTAVGSGDVDLTIQLRSDDGASVGTPSTVHLRVRADWENVGTRILGGVLVVLLVAGIVRTVRRGRRTATPRERR</sequence>
<feature type="region of interest" description="Disordered" evidence="1">
    <location>
        <begin position="233"/>
        <end position="306"/>
    </location>
</feature>
<feature type="transmembrane region" description="Helical" evidence="2">
    <location>
        <begin position="767"/>
        <end position="788"/>
    </location>
</feature>
<dbReference type="AlphaFoldDB" id="A0A1G9SCA4"/>
<dbReference type="EMBL" id="FNHU01000001">
    <property type="protein sequence ID" value="SDM32435.1"/>
    <property type="molecule type" value="Genomic_DNA"/>
</dbReference>
<evidence type="ECO:0000256" key="3">
    <source>
        <dbReference type="SAM" id="SignalP"/>
    </source>
</evidence>
<feature type="chain" id="PRO_5011478577" description="Conjugal transfer protein" evidence="3">
    <location>
        <begin position="41"/>
        <end position="801"/>
    </location>
</feature>
<evidence type="ECO:0008006" key="6">
    <source>
        <dbReference type="Google" id="ProtNLM"/>
    </source>
</evidence>
<evidence type="ECO:0000313" key="4">
    <source>
        <dbReference type="EMBL" id="SDM32435.1"/>
    </source>
</evidence>
<feature type="compositionally biased region" description="Low complexity" evidence="1">
    <location>
        <begin position="233"/>
        <end position="280"/>
    </location>
</feature>
<proteinExistence type="predicted"/>
<reference evidence="4 5" key="1">
    <citation type="submission" date="2016-10" db="EMBL/GenBank/DDBJ databases">
        <authorList>
            <person name="de Groot N.N."/>
        </authorList>
    </citation>
    <scope>NUCLEOTIDE SEQUENCE [LARGE SCALE GENOMIC DNA]</scope>
    <source>
        <strain evidence="4 5">KPR-7B</strain>
    </source>
</reference>
<keyword evidence="2" id="KW-0472">Membrane</keyword>
<name>A0A1G9SCA4_9ACTO</name>
<keyword evidence="2" id="KW-0812">Transmembrane</keyword>
<gene>
    <name evidence="4" type="ORF">SAMN04487766_101370</name>
</gene>
<evidence type="ECO:0000256" key="2">
    <source>
        <dbReference type="SAM" id="Phobius"/>
    </source>
</evidence>
<keyword evidence="3" id="KW-0732">Signal</keyword>
<accession>A0A1G9SCA4</accession>
<dbReference type="InterPro" id="IPR046112">
    <property type="entry name" value="DUF6049"/>
</dbReference>
<organism evidence="4 5">
    <name type="scientific">Actinomyces ruminicola</name>
    <dbReference type="NCBI Taxonomy" id="332524"/>
    <lineage>
        <taxon>Bacteria</taxon>
        <taxon>Bacillati</taxon>
        <taxon>Actinomycetota</taxon>
        <taxon>Actinomycetes</taxon>
        <taxon>Actinomycetales</taxon>
        <taxon>Actinomycetaceae</taxon>
        <taxon>Actinomyces</taxon>
    </lineage>
</organism>
<dbReference type="Proteomes" id="UP000199671">
    <property type="component" value="Unassembled WGS sequence"/>
</dbReference>
<dbReference type="RefSeq" id="WP_256328962.1">
    <property type="nucleotide sequence ID" value="NZ_FNHU01000001.1"/>
</dbReference>
<evidence type="ECO:0000313" key="5">
    <source>
        <dbReference type="Proteomes" id="UP000199671"/>
    </source>
</evidence>
<dbReference type="Pfam" id="PF19516">
    <property type="entry name" value="DUF6049"/>
    <property type="match status" value="1"/>
</dbReference>